<gene>
    <name evidence="1" type="ORF">SHERM_00072</name>
</gene>
<dbReference type="EMBL" id="CACSLK010007779">
    <property type="protein sequence ID" value="CAA0811046.1"/>
    <property type="molecule type" value="Genomic_DNA"/>
</dbReference>
<dbReference type="Proteomes" id="UP001153555">
    <property type="component" value="Unassembled WGS sequence"/>
</dbReference>
<feature type="non-terminal residue" evidence="1">
    <location>
        <position position="75"/>
    </location>
</feature>
<dbReference type="AlphaFoldDB" id="A0A9N7MRB4"/>
<sequence length="75" mass="8304">IQLLAAKSLQHNPQMLLVLIDISGIDQDVVDEHNNELVQEGVKDPIHKVHENGRGIAESERHDYELIVAIAGTES</sequence>
<protein>
    <submittedName>
        <fullName evidence="1">Uncharacterized protein</fullName>
    </submittedName>
</protein>
<evidence type="ECO:0000313" key="1">
    <source>
        <dbReference type="EMBL" id="CAA0811046.1"/>
    </source>
</evidence>
<reference evidence="1" key="1">
    <citation type="submission" date="2019-12" db="EMBL/GenBank/DDBJ databases">
        <authorList>
            <person name="Scholes J."/>
        </authorList>
    </citation>
    <scope>NUCLEOTIDE SEQUENCE</scope>
</reference>
<feature type="non-terminal residue" evidence="1">
    <location>
        <position position="1"/>
    </location>
</feature>
<dbReference type="OrthoDB" id="1804788at2759"/>
<evidence type="ECO:0000313" key="2">
    <source>
        <dbReference type="Proteomes" id="UP001153555"/>
    </source>
</evidence>
<accession>A0A9N7MRB4</accession>
<proteinExistence type="predicted"/>
<comment type="caution">
    <text evidence="1">The sequence shown here is derived from an EMBL/GenBank/DDBJ whole genome shotgun (WGS) entry which is preliminary data.</text>
</comment>
<keyword evidence="2" id="KW-1185">Reference proteome</keyword>
<name>A0A9N7MRB4_STRHE</name>
<organism evidence="1 2">
    <name type="scientific">Striga hermonthica</name>
    <name type="common">Purple witchweed</name>
    <name type="synonym">Buchnera hermonthica</name>
    <dbReference type="NCBI Taxonomy" id="68872"/>
    <lineage>
        <taxon>Eukaryota</taxon>
        <taxon>Viridiplantae</taxon>
        <taxon>Streptophyta</taxon>
        <taxon>Embryophyta</taxon>
        <taxon>Tracheophyta</taxon>
        <taxon>Spermatophyta</taxon>
        <taxon>Magnoliopsida</taxon>
        <taxon>eudicotyledons</taxon>
        <taxon>Gunneridae</taxon>
        <taxon>Pentapetalae</taxon>
        <taxon>asterids</taxon>
        <taxon>lamiids</taxon>
        <taxon>Lamiales</taxon>
        <taxon>Orobanchaceae</taxon>
        <taxon>Buchnereae</taxon>
        <taxon>Striga</taxon>
    </lineage>
</organism>